<comment type="catalytic activity">
    <reaction evidence="8">
        <text>(6S)-5,6,7,8-tetrahydrofolate + NADP(+) = 7,8-dihydrofolate + NADPH + H(+)</text>
        <dbReference type="Rhea" id="RHEA:15009"/>
        <dbReference type="ChEBI" id="CHEBI:15378"/>
        <dbReference type="ChEBI" id="CHEBI:57451"/>
        <dbReference type="ChEBI" id="CHEBI:57453"/>
        <dbReference type="ChEBI" id="CHEBI:57783"/>
        <dbReference type="ChEBI" id="CHEBI:58349"/>
        <dbReference type="EC" id="1.5.1.3"/>
    </reaction>
</comment>
<dbReference type="GO" id="GO:0046654">
    <property type="term" value="P:tetrahydrofolate biosynthetic process"/>
    <property type="evidence" value="ECO:0007669"/>
    <property type="project" value="UniProtKB-UniPathway"/>
</dbReference>
<dbReference type="GO" id="GO:0004146">
    <property type="term" value="F:dihydrofolate reductase activity"/>
    <property type="evidence" value="ECO:0007669"/>
    <property type="project" value="UniProtKB-EC"/>
</dbReference>
<sequence>MKISMIAAMSEQRRVIGKDQEMPWHLPADLAFFKKTTLGSPIIMGRKTYESIGKPLPDRLNIVVTRNPELKIRGCEVVTSPTQALQIARKESNQSKELFITGGSHLYTHFLPQADRLYLTLIDADVEGDTLFPDYKQYQWHQVERIDHRADDKNIYPYSFVTLDRLNK</sequence>
<proteinExistence type="inferred from homology"/>
<comment type="pathway">
    <text evidence="1 8">Cofactor biosynthesis; tetrahydrofolate biosynthesis; 5,6,7,8-tetrahydrofolate from 7,8-dihydrofolate: step 1/1.</text>
</comment>
<dbReference type="PROSITE" id="PS51330">
    <property type="entry name" value="DHFR_2"/>
    <property type="match status" value="1"/>
</dbReference>
<dbReference type="InterPro" id="IPR012259">
    <property type="entry name" value="DHFR"/>
</dbReference>
<accession>A0A7V2T335</accession>
<reference evidence="11" key="1">
    <citation type="journal article" date="2020" name="mSystems">
        <title>Genome- and Community-Level Interaction Insights into Carbon Utilization and Element Cycling Functions of Hydrothermarchaeota in Hydrothermal Sediment.</title>
        <authorList>
            <person name="Zhou Z."/>
            <person name="Liu Y."/>
            <person name="Xu W."/>
            <person name="Pan J."/>
            <person name="Luo Z.H."/>
            <person name="Li M."/>
        </authorList>
    </citation>
    <scope>NUCLEOTIDE SEQUENCE [LARGE SCALE GENOMIC DNA]</scope>
    <source>
        <strain evidence="11">HyVt-493</strain>
    </source>
</reference>
<evidence type="ECO:0000256" key="1">
    <source>
        <dbReference type="ARBA" id="ARBA00004903"/>
    </source>
</evidence>
<dbReference type="InterPro" id="IPR001796">
    <property type="entry name" value="DHFR_dom"/>
</dbReference>
<dbReference type="GO" id="GO:0070401">
    <property type="term" value="F:NADP+ binding"/>
    <property type="evidence" value="ECO:0007669"/>
    <property type="project" value="UniProtKB-ARBA"/>
</dbReference>
<dbReference type="PANTHER" id="PTHR48069">
    <property type="entry name" value="DIHYDROFOLATE REDUCTASE"/>
    <property type="match status" value="1"/>
</dbReference>
<dbReference type="GO" id="GO:0046655">
    <property type="term" value="P:folic acid metabolic process"/>
    <property type="evidence" value="ECO:0007669"/>
    <property type="project" value="TreeGrafter"/>
</dbReference>
<dbReference type="InterPro" id="IPR024072">
    <property type="entry name" value="DHFR-like_dom_sf"/>
</dbReference>
<evidence type="ECO:0000256" key="6">
    <source>
        <dbReference type="ARBA" id="ARBA00023002"/>
    </source>
</evidence>
<evidence type="ECO:0000256" key="7">
    <source>
        <dbReference type="ARBA" id="ARBA00025067"/>
    </source>
</evidence>
<dbReference type="SUPFAM" id="SSF53597">
    <property type="entry name" value="Dihydrofolate reductase-like"/>
    <property type="match status" value="1"/>
</dbReference>
<comment type="similarity">
    <text evidence="2 8 9">Belongs to the dihydrofolate reductase family.</text>
</comment>
<comment type="caution">
    <text evidence="11">The sequence shown here is derived from an EMBL/GenBank/DDBJ whole genome shotgun (WGS) entry which is preliminary data.</text>
</comment>
<dbReference type="PROSITE" id="PS00075">
    <property type="entry name" value="DHFR_1"/>
    <property type="match status" value="1"/>
</dbReference>
<keyword evidence="5 8" id="KW-0521">NADP</keyword>
<evidence type="ECO:0000256" key="9">
    <source>
        <dbReference type="RuleBase" id="RU004474"/>
    </source>
</evidence>
<gene>
    <name evidence="11" type="ORF">ENJ51_06795</name>
</gene>
<dbReference type="GO" id="GO:0005829">
    <property type="term" value="C:cytosol"/>
    <property type="evidence" value="ECO:0007669"/>
    <property type="project" value="TreeGrafter"/>
</dbReference>
<dbReference type="InterPro" id="IPR017925">
    <property type="entry name" value="DHFR_CS"/>
</dbReference>
<evidence type="ECO:0000256" key="5">
    <source>
        <dbReference type="ARBA" id="ARBA00022857"/>
    </source>
</evidence>
<organism evidence="11">
    <name type="scientific">Leucothrix mucor</name>
    <dbReference type="NCBI Taxonomy" id="45248"/>
    <lineage>
        <taxon>Bacteria</taxon>
        <taxon>Pseudomonadati</taxon>
        <taxon>Pseudomonadota</taxon>
        <taxon>Gammaproteobacteria</taxon>
        <taxon>Thiotrichales</taxon>
        <taxon>Thiotrichaceae</taxon>
        <taxon>Leucothrix</taxon>
    </lineage>
</organism>
<keyword evidence="6 8" id="KW-0560">Oxidoreductase</keyword>
<dbReference type="Gene3D" id="3.40.430.10">
    <property type="entry name" value="Dihydrofolate Reductase, subunit A"/>
    <property type="match status" value="1"/>
</dbReference>
<keyword evidence="4 8" id="KW-0554">One-carbon metabolism</keyword>
<dbReference type="PIRSF" id="PIRSF000194">
    <property type="entry name" value="DHFR"/>
    <property type="match status" value="1"/>
</dbReference>
<evidence type="ECO:0000256" key="4">
    <source>
        <dbReference type="ARBA" id="ARBA00022563"/>
    </source>
</evidence>
<feature type="domain" description="DHFR" evidence="10">
    <location>
        <begin position="2"/>
        <end position="165"/>
    </location>
</feature>
<dbReference type="AlphaFoldDB" id="A0A7V2T335"/>
<dbReference type="Pfam" id="PF00186">
    <property type="entry name" value="DHFR_1"/>
    <property type="match status" value="1"/>
</dbReference>
<protein>
    <recommendedName>
        <fullName evidence="3 8">Dihydrofolate reductase</fullName>
        <ecNumber evidence="3 8">1.5.1.3</ecNumber>
    </recommendedName>
</protein>
<evidence type="ECO:0000256" key="8">
    <source>
        <dbReference type="PIRNR" id="PIRNR000194"/>
    </source>
</evidence>
<dbReference type="Proteomes" id="UP000885750">
    <property type="component" value="Unassembled WGS sequence"/>
</dbReference>
<comment type="function">
    <text evidence="7 8">Key enzyme in folate metabolism. Catalyzes an essential reaction for de novo glycine and purine synthesis, and for DNA precursor synthesis.</text>
</comment>
<dbReference type="UniPathway" id="UPA00077">
    <property type="reaction ID" value="UER00158"/>
</dbReference>
<evidence type="ECO:0000313" key="11">
    <source>
        <dbReference type="EMBL" id="HFC92503.1"/>
    </source>
</evidence>
<dbReference type="FunFam" id="3.40.430.10:FF:000001">
    <property type="entry name" value="Dihydrofolate reductase"/>
    <property type="match status" value="1"/>
</dbReference>
<dbReference type="EMBL" id="DRMS01000254">
    <property type="protein sequence ID" value="HFC92503.1"/>
    <property type="molecule type" value="Genomic_DNA"/>
</dbReference>
<dbReference type="CDD" id="cd00209">
    <property type="entry name" value="DHFR"/>
    <property type="match status" value="1"/>
</dbReference>
<dbReference type="GO" id="GO:0006730">
    <property type="term" value="P:one-carbon metabolic process"/>
    <property type="evidence" value="ECO:0007669"/>
    <property type="project" value="UniProtKB-KW"/>
</dbReference>
<dbReference type="GO" id="GO:0046452">
    <property type="term" value="P:dihydrofolate metabolic process"/>
    <property type="evidence" value="ECO:0007669"/>
    <property type="project" value="TreeGrafter"/>
</dbReference>
<dbReference type="PANTHER" id="PTHR48069:SF3">
    <property type="entry name" value="DIHYDROFOLATE REDUCTASE"/>
    <property type="match status" value="1"/>
</dbReference>
<evidence type="ECO:0000259" key="10">
    <source>
        <dbReference type="PROSITE" id="PS51330"/>
    </source>
</evidence>
<dbReference type="PRINTS" id="PR00070">
    <property type="entry name" value="DHFR"/>
</dbReference>
<evidence type="ECO:0000256" key="3">
    <source>
        <dbReference type="ARBA" id="ARBA00012856"/>
    </source>
</evidence>
<name>A0A7V2T335_LEUMU</name>
<dbReference type="NCBIfam" id="NF008037">
    <property type="entry name" value="PRK10769.1"/>
    <property type="match status" value="1"/>
</dbReference>
<dbReference type="EC" id="1.5.1.3" evidence="3 8"/>
<evidence type="ECO:0000256" key="2">
    <source>
        <dbReference type="ARBA" id="ARBA00009539"/>
    </source>
</evidence>